<feature type="region of interest" description="Disordered" evidence="1">
    <location>
        <begin position="128"/>
        <end position="160"/>
    </location>
</feature>
<evidence type="ECO:0000256" key="1">
    <source>
        <dbReference type="SAM" id="MobiDB-lite"/>
    </source>
</evidence>
<evidence type="ECO:0000313" key="3">
    <source>
        <dbReference type="Proteomes" id="UP001630127"/>
    </source>
</evidence>
<proteinExistence type="predicted"/>
<reference evidence="2 3" key="1">
    <citation type="submission" date="2024-11" db="EMBL/GenBank/DDBJ databases">
        <title>A near-complete genome assembly of Cinchona calisaya.</title>
        <authorList>
            <person name="Lian D.C."/>
            <person name="Zhao X.W."/>
            <person name="Wei L."/>
        </authorList>
    </citation>
    <scope>NUCLEOTIDE SEQUENCE [LARGE SCALE GENOMIC DNA]</scope>
    <source>
        <tissue evidence="2">Nenye</tissue>
    </source>
</reference>
<dbReference type="AlphaFoldDB" id="A0ABD3AQD9"/>
<accession>A0ABD3AQD9</accession>
<name>A0ABD3AQD9_9GENT</name>
<gene>
    <name evidence="2" type="ORF">ACH5RR_006819</name>
</gene>
<sequence length="180" mass="20637">MAGRFITEGEHPVQAKFGNSSSAIMMHKEVVEEHIFIKIRNGESTFWFDNWHGAGPLNKMVDQVFDPHLIACHIWFHHHWSLQNLHARYSHSEKTKLWNLLKDVPFTSARNFAWMLNNDGLHNLASSNACEESSTGEEFEESESSEDLEESSESEPERAVMVIEPIVCHLEDDDGDVVME</sequence>
<dbReference type="Proteomes" id="UP001630127">
    <property type="component" value="Unassembled WGS sequence"/>
</dbReference>
<comment type="caution">
    <text evidence="2">The sequence shown here is derived from an EMBL/GenBank/DDBJ whole genome shotgun (WGS) entry which is preliminary data.</text>
</comment>
<evidence type="ECO:0000313" key="2">
    <source>
        <dbReference type="EMBL" id="KAL3533298.1"/>
    </source>
</evidence>
<keyword evidence="3" id="KW-1185">Reference proteome</keyword>
<dbReference type="EMBL" id="JBJUIK010000003">
    <property type="protein sequence ID" value="KAL3533298.1"/>
    <property type="molecule type" value="Genomic_DNA"/>
</dbReference>
<organism evidence="2 3">
    <name type="scientific">Cinchona calisaya</name>
    <dbReference type="NCBI Taxonomy" id="153742"/>
    <lineage>
        <taxon>Eukaryota</taxon>
        <taxon>Viridiplantae</taxon>
        <taxon>Streptophyta</taxon>
        <taxon>Embryophyta</taxon>
        <taxon>Tracheophyta</taxon>
        <taxon>Spermatophyta</taxon>
        <taxon>Magnoliopsida</taxon>
        <taxon>eudicotyledons</taxon>
        <taxon>Gunneridae</taxon>
        <taxon>Pentapetalae</taxon>
        <taxon>asterids</taxon>
        <taxon>lamiids</taxon>
        <taxon>Gentianales</taxon>
        <taxon>Rubiaceae</taxon>
        <taxon>Cinchonoideae</taxon>
        <taxon>Cinchoneae</taxon>
        <taxon>Cinchona</taxon>
    </lineage>
</organism>
<protein>
    <submittedName>
        <fullName evidence="2">Uncharacterized protein</fullName>
    </submittedName>
</protein>
<feature type="compositionally biased region" description="Acidic residues" evidence="1">
    <location>
        <begin position="134"/>
        <end position="154"/>
    </location>
</feature>